<protein>
    <recommendedName>
        <fullName evidence="7">Exoribonuclease phosphorolytic domain-containing protein</fullName>
    </recommendedName>
</protein>
<dbReference type="InterPro" id="IPR027408">
    <property type="entry name" value="PNPase/RNase_PH_dom_sf"/>
</dbReference>
<dbReference type="EMBL" id="JTDE01004644">
    <property type="protein sequence ID" value="KAF7253125.1"/>
    <property type="molecule type" value="Genomic_DNA"/>
</dbReference>
<keyword evidence="9" id="KW-1185">Reference proteome</keyword>
<organism evidence="8 9">
    <name type="scientific">Paragonimus skrjabini miyazakii</name>
    <dbReference type="NCBI Taxonomy" id="59628"/>
    <lineage>
        <taxon>Eukaryota</taxon>
        <taxon>Metazoa</taxon>
        <taxon>Spiralia</taxon>
        <taxon>Lophotrochozoa</taxon>
        <taxon>Platyhelminthes</taxon>
        <taxon>Trematoda</taxon>
        <taxon>Digenea</taxon>
        <taxon>Plagiorchiida</taxon>
        <taxon>Troglotremata</taxon>
        <taxon>Troglotrematidae</taxon>
        <taxon>Paragonimus</taxon>
    </lineage>
</organism>
<dbReference type="InterPro" id="IPR020568">
    <property type="entry name" value="Ribosomal_Su5_D2-typ_SF"/>
</dbReference>
<feature type="signal peptide" evidence="6">
    <location>
        <begin position="1"/>
        <end position="26"/>
    </location>
</feature>
<dbReference type="GO" id="GO:0035925">
    <property type="term" value="F:mRNA 3'-UTR AU-rich region binding"/>
    <property type="evidence" value="ECO:0007669"/>
    <property type="project" value="TreeGrafter"/>
</dbReference>
<evidence type="ECO:0000259" key="7">
    <source>
        <dbReference type="Pfam" id="PF01138"/>
    </source>
</evidence>
<dbReference type="GO" id="GO:0071038">
    <property type="term" value="P:TRAMP-dependent tRNA surveillance pathway"/>
    <property type="evidence" value="ECO:0007669"/>
    <property type="project" value="TreeGrafter"/>
</dbReference>
<dbReference type="SUPFAM" id="SSF54211">
    <property type="entry name" value="Ribosomal protein S5 domain 2-like"/>
    <property type="match status" value="1"/>
</dbReference>
<evidence type="ECO:0000313" key="9">
    <source>
        <dbReference type="Proteomes" id="UP000822476"/>
    </source>
</evidence>
<dbReference type="Proteomes" id="UP000822476">
    <property type="component" value="Unassembled WGS sequence"/>
</dbReference>
<dbReference type="SUPFAM" id="SSF55666">
    <property type="entry name" value="Ribonuclease PH domain 2-like"/>
    <property type="match status" value="1"/>
</dbReference>
<evidence type="ECO:0000256" key="2">
    <source>
        <dbReference type="ARBA" id="ARBA00004496"/>
    </source>
</evidence>
<dbReference type="PANTHER" id="PTHR11097">
    <property type="entry name" value="EXOSOME COMPLEX EXONUCLEASE RIBOSOMAL RNA PROCESSING PROTEIN"/>
    <property type="match status" value="1"/>
</dbReference>
<dbReference type="GO" id="GO:0000467">
    <property type="term" value="P:exonucleolytic trimming to generate mature 3'-end of 5.8S rRNA from tricistronic rRNA transcript (SSU-rRNA, 5.8S rRNA, LSU-rRNA)"/>
    <property type="evidence" value="ECO:0007669"/>
    <property type="project" value="TreeGrafter"/>
</dbReference>
<evidence type="ECO:0000256" key="3">
    <source>
        <dbReference type="ARBA" id="ARBA00006678"/>
    </source>
</evidence>
<gene>
    <name evidence="8" type="ORF">EG68_07788</name>
</gene>
<comment type="caution">
    <text evidence="8">The sequence shown here is derived from an EMBL/GenBank/DDBJ whole genome shotgun (WGS) entry which is preliminary data.</text>
</comment>
<comment type="subcellular location">
    <subcellularLocation>
        <location evidence="2">Cytoplasm</location>
    </subcellularLocation>
    <subcellularLocation>
        <location evidence="1">Nucleus</location>
    </subcellularLocation>
</comment>
<dbReference type="GO" id="GO:0034475">
    <property type="term" value="P:U4 snRNA 3'-end processing"/>
    <property type="evidence" value="ECO:0007669"/>
    <property type="project" value="TreeGrafter"/>
</dbReference>
<dbReference type="InterPro" id="IPR050590">
    <property type="entry name" value="Exosome_comp_Rrp42_subfam"/>
</dbReference>
<dbReference type="GO" id="GO:0034473">
    <property type="term" value="P:U1 snRNA 3'-end processing"/>
    <property type="evidence" value="ECO:0007669"/>
    <property type="project" value="TreeGrafter"/>
</dbReference>
<dbReference type="PANTHER" id="PTHR11097:SF14">
    <property type="entry name" value="EXOSOME COMPLEX COMPONENT RRP45"/>
    <property type="match status" value="1"/>
</dbReference>
<dbReference type="GO" id="GO:0000177">
    <property type="term" value="C:cytoplasmic exosome (RNase complex)"/>
    <property type="evidence" value="ECO:0007669"/>
    <property type="project" value="TreeGrafter"/>
</dbReference>
<evidence type="ECO:0000256" key="5">
    <source>
        <dbReference type="SAM" id="MobiDB-lite"/>
    </source>
</evidence>
<proteinExistence type="inferred from homology"/>
<evidence type="ECO:0000256" key="4">
    <source>
        <dbReference type="ARBA" id="ARBA00022490"/>
    </source>
</evidence>
<dbReference type="AlphaFoldDB" id="A0A8S9YMY5"/>
<keyword evidence="4" id="KW-0963">Cytoplasm</keyword>
<dbReference type="GO" id="GO:0071028">
    <property type="term" value="P:nuclear mRNA surveillance"/>
    <property type="evidence" value="ECO:0007669"/>
    <property type="project" value="TreeGrafter"/>
</dbReference>
<accession>A0A8S9YMY5</accession>
<feature type="region of interest" description="Disordered" evidence="5">
    <location>
        <begin position="456"/>
        <end position="478"/>
    </location>
</feature>
<dbReference type="GO" id="GO:0000176">
    <property type="term" value="C:nuclear exosome (RNase complex)"/>
    <property type="evidence" value="ECO:0007669"/>
    <property type="project" value="TreeGrafter"/>
</dbReference>
<dbReference type="Gene3D" id="3.30.230.70">
    <property type="entry name" value="GHMP Kinase, N-terminal domain"/>
    <property type="match status" value="1"/>
</dbReference>
<dbReference type="GO" id="GO:0071035">
    <property type="term" value="P:nuclear polyadenylation-dependent rRNA catabolic process"/>
    <property type="evidence" value="ECO:0007669"/>
    <property type="project" value="TreeGrafter"/>
</dbReference>
<feature type="chain" id="PRO_5035840531" description="Exoribonuclease phosphorolytic domain-containing protein" evidence="6">
    <location>
        <begin position="27"/>
        <end position="478"/>
    </location>
</feature>
<dbReference type="Pfam" id="PF01138">
    <property type="entry name" value="RNase_PH"/>
    <property type="match status" value="1"/>
</dbReference>
<evidence type="ECO:0000256" key="1">
    <source>
        <dbReference type="ARBA" id="ARBA00004123"/>
    </source>
</evidence>
<dbReference type="GO" id="GO:0016075">
    <property type="term" value="P:rRNA catabolic process"/>
    <property type="evidence" value="ECO:0007669"/>
    <property type="project" value="TreeGrafter"/>
</dbReference>
<dbReference type="GO" id="GO:0034476">
    <property type="term" value="P:U5 snRNA 3'-end processing"/>
    <property type="evidence" value="ECO:0007669"/>
    <property type="project" value="TreeGrafter"/>
</dbReference>
<feature type="domain" description="Exoribonuclease phosphorolytic" evidence="7">
    <location>
        <begin position="47"/>
        <end position="183"/>
    </location>
</feature>
<evidence type="ECO:0000313" key="8">
    <source>
        <dbReference type="EMBL" id="KAF7253125.1"/>
    </source>
</evidence>
<dbReference type="OrthoDB" id="10264038at2759"/>
<sequence length="478" mass="52468">MYKSQTNTKKLFTVSLFFLGMSNAEAVTLEKLLLSGYRLDGRSLNEYREVTFRFPRISTDDDSGCCTVNIGATSVVAHVTVEVVEPKSFRPSQGMLFLNFDASLVNVSKNSQRKTNRDDESRRLSAVLQTLLRDCIDLDALCIVAWERVFAVRVELRALSYDGNLGDCGALAAIAALAAFRRPDVFVQDDGKVIVDFEAKHRPRVPLGIRRIPVLVTLGLTADSRVILHDACAREDPVLLGGRVMVGMTGFAEVCCLYTYGLTNPMRSDKLLKCVQLASSSAQSLIAFVQKALSGLNKQYEIRRAAAHARSSELCPSAVSQLTCHAPLVLSSTSFLLSTVTDENAPSEEGQIMDHLSDFCSDTDMDIAVSDVDESAEPVASPTESELKPKSRYLEPYGVIEIPSLTLDNPVLNDPSNAWSDDFESALEVPGIVPSIDTVLEGSKTTAIVQRFEPVNDEQPVFKSKPRKRKTNQTTKQT</sequence>
<keyword evidence="6" id="KW-0732">Signal</keyword>
<comment type="similarity">
    <text evidence="3">Belongs to the RNase PH family.</text>
</comment>
<name>A0A8S9YMY5_9TREM</name>
<dbReference type="InterPro" id="IPR001247">
    <property type="entry name" value="ExoRNase_PH_dom1"/>
</dbReference>
<reference evidence="8" key="1">
    <citation type="submission" date="2019-07" db="EMBL/GenBank/DDBJ databases">
        <title>Annotation for the trematode Paragonimus miyazaki's.</title>
        <authorList>
            <person name="Choi Y.-J."/>
        </authorList>
    </citation>
    <scope>NUCLEOTIDE SEQUENCE</scope>
    <source>
        <strain evidence="8">Japan</strain>
    </source>
</reference>
<dbReference type="InterPro" id="IPR036345">
    <property type="entry name" value="ExoRNase_PH_dom2_sf"/>
</dbReference>
<evidence type="ECO:0000256" key="6">
    <source>
        <dbReference type="SAM" id="SignalP"/>
    </source>
</evidence>